<dbReference type="Proteomes" id="UP000499080">
    <property type="component" value="Unassembled WGS sequence"/>
</dbReference>
<keyword evidence="3" id="KW-1185">Reference proteome</keyword>
<feature type="region of interest" description="Disordered" evidence="1">
    <location>
        <begin position="74"/>
        <end position="95"/>
    </location>
</feature>
<evidence type="ECO:0000313" key="2">
    <source>
        <dbReference type="EMBL" id="GBM25815.1"/>
    </source>
</evidence>
<name>A0A4Y2ED91_ARAVE</name>
<dbReference type="AlphaFoldDB" id="A0A4Y2ED91"/>
<evidence type="ECO:0000256" key="1">
    <source>
        <dbReference type="SAM" id="MobiDB-lite"/>
    </source>
</evidence>
<gene>
    <name evidence="2" type="ORF">AVEN_228279_1</name>
</gene>
<accession>A0A4Y2ED91</accession>
<organism evidence="2 3">
    <name type="scientific">Araneus ventricosus</name>
    <name type="common">Orbweaver spider</name>
    <name type="synonym">Epeira ventricosa</name>
    <dbReference type="NCBI Taxonomy" id="182803"/>
    <lineage>
        <taxon>Eukaryota</taxon>
        <taxon>Metazoa</taxon>
        <taxon>Ecdysozoa</taxon>
        <taxon>Arthropoda</taxon>
        <taxon>Chelicerata</taxon>
        <taxon>Arachnida</taxon>
        <taxon>Araneae</taxon>
        <taxon>Araneomorphae</taxon>
        <taxon>Entelegynae</taxon>
        <taxon>Araneoidea</taxon>
        <taxon>Araneidae</taxon>
        <taxon>Araneus</taxon>
    </lineage>
</organism>
<protein>
    <submittedName>
        <fullName evidence="2">Uncharacterized protein</fullName>
    </submittedName>
</protein>
<proteinExistence type="predicted"/>
<comment type="caution">
    <text evidence="2">The sequence shown here is derived from an EMBL/GenBank/DDBJ whole genome shotgun (WGS) entry which is preliminary data.</text>
</comment>
<sequence>MDGQAVFRFVYGLNASGGSATTPTYAAPRKRQDHITKCPAPRHAGQRYGKAQHRQRNATMRQMVITLIAGCPREPVRSTPYRHNRETQTGTPTTP</sequence>
<reference evidence="2 3" key="1">
    <citation type="journal article" date="2019" name="Sci. Rep.">
        <title>Orb-weaving spider Araneus ventricosus genome elucidates the spidroin gene catalogue.</title>
        <authorList>
            <person name="Kono N."/>
            <person name="Nakamura H."/>
            <person name="Ohtoshi R."/>
            <person name="Moran D.A.P."/>
            <person name="Shinohara A."/>
            <person name="Yoshida Y."/>
            <person name="Fujiwara M."/>
            <person name="Mori M."/>
            <person name="Tomita M."/>
            <person name="Arakawa K."/>
        </authorList>
    </citation>
    <scope>NUCLEOTIDE SEQUENCE [LARGE SCALE GENOMIC DNA]</scope>
</reference>
<dbReference type="EMBL" id="BGPR01000547">
    <property type="protein sequence ID" value="GBM25815.1"/>
    <property type="molecule type" value="Genomic_DNA"/>
</dbReference>
<evidence type="ECO:0000313" key="3">
    <source>
        <dbReference type="Proteomes" id="UP000499080"/>
    </source>
</evidence>
<feature type="region of interest" description="Disordered" evidence="1">
    <location>
        <begin position="18"/>
        <end position="56"/>
    </location>
</feature>